<evidence type="ECO:0000313" key="2">
    <source>
        <dbReference type="EMBL" id="RCI02059.1"/>
    </source>
</evidence>
<gene>
    <name evidence="2" type="ORF">CU098_009157</name>
</gene>
<sequence>MPIATRPSPLITPAKLAPNIELATVISYEKRQDQKIWYTIKVESKETKAYLIGRRYEDFAHFSQKLHDHFSKVRAGSRLPPKIKNRLNILPTSKQQHAQRADELNQFLSMLFQKQLTSITGSYLVLEFFGIQKSDLVAYERKFEEICKQMTNEHVPPTPQPSQSQRPFDSKWKRLRCTSFLAKSPPSTTNLSSLCSQAANKIMPSWHRNHSTPQPSFSTPVVLDVSSKSMPNGYRPARAPLKKSKSSLCIITESQEQLPPLPVHPLSEKSPVSSIASSHVSVNTHATTVDSPKSTIKVKVIYDVDNIVVIQVPRSITLSDLRSRIQQKFSDPTMEGCVHLNAVDLLYSDSSSSCCSIASNKTTDMNVPVILIRKEQDLAQIMQTKWNRLEKVTLRCIM</sequence>
<accession>A0A367KIS0</accession>
<dbReference type="OrthoDB" id="5593994at2759"/>
<dbReference type="EMBL" id="PJQM01001548">
    <property type="protein sequence ID" value="RCI02059.1"/>
    <property type="molecule type" value="Genomic_DNA"/>
</dbReference>
<dbReference type="PROSITE" id="PS50195">
    <property type="entry name" value="PX"/>
    <property type="match status" value="1"/>
</dbReference>
<dbReference type="AlphaFoldDB" id="A0A367KIS0"/>
<dbReference type="GO" id="GO:0035091">
    <property type="term" value="F:phosphatidylinositol binding"/>
    <property type="evidence" value="ECO:0007669"/>
    <property type="project" value="InterPro"/>
</dbReference>
<dbReference type="SUPFAM" id="SSF64268">
    <property type="entry name" value="PX domain"/>
    <property type="match status" value="1"/>
</dbReference>
<organism evidence="2 3">
    <name type="scientific">Rhizopus stolonifer</name>
    <name type="common">Rhizopus nigricans</name>
    <dbReference type="NCBI Taxonomy" id="4846"/>
    <lineage>
        <taxon>Eukaryota</taxon>
        <taxon>Fungi</taxon>
        <taxon>Fungi incertae sedis</taxon>
        <taxon>Mucoromycota</taxon>
        <taxon>Mucoromycotina</taxon>
        <taxon>Mucoromycetes</taxon>
        <taxon>Mucorales</taxon>
        <taxon>Mucorineae</taxon>
        <taxon>Rhizopodaceae</taxon>
        <taxon>Rhizopus</taxon>
    </lineage>
</organism>
<dbReference type="Gene3D" id="3.10.20.90">
    <property type="entry name" value="Phosphatidylinositol 3-kinase Catalytic Subunit, Chain A, domain 1"/>
    <property type="match status" value="1"/>
</dbReference>
<dbReference type="InterPro" id="IPR036871">
    <property type="entry name" value="PX_dom_sf"/>
</dbReference>
<feature type="domain" description="PX" evidence="1">
    <location>
        <begin position="16"/>
        <end position="136"/>
    </location>
</feature>
<protein>
    <recommendedName>
        <fullName evidence="1">PX domain-containing protein</fullName>
    </recommendedName>
</protein>
<dbReference type="Pfam" id="PF00787">
    <property type="entry name" value="PX"/>
    <property type="match status" value="1"/>
</dbReference>
<evidence type="ECO:0000259" key="1">
    <source>
        <dbReference type="PROSITE" id="PS50195"/>
    </source>
</evidence>
<keyword evidence="3" id="KW-1185">Reference proteome</keyword>
<proteinExistence type="predicted"/>
<dbReference type="SUPFAM" id="SSF54277">
    <property type="entry name" value="CAD &amp; PB1 domains"/>
    <property type="match status" value="1"/>
</dbReference>
<reference evidence="2 3" key="1">
    <citation type="journal article" date="2018" name="G3 (Bethesda)">
        <title>Phylogenetic and Phylogenomic Definition of Rhizopus Species.</title>
        <authorList>
            <person name="Gryganskyi A.P."/>
            <person name="Golan J."/>
            <person name="Dolatabadi S."/>
            <person name="Mondo S."/>
            <person name="Robb S."/>
            <person name="Idnurm A."/>
            <person name="Muszewska A."/>
            <person name="Steczkiewicz K."/>
            <person name="Masonjones S."/>
            <person name="Liao H.L."/>
            <person name="Gajdeczka M.T."/>
            <person name="Anike F."/>
            <person name="Vuek A."/>
            <person name="Anishchenko I.M."/>
            <person name="Voigt K."/>
            <person name="de Hoog G.S."/>
            <person name="Smith M.E."/>
            <person name="Heitman J."/>
            <person name="Vilgalys R."/>
            <person name="Stajich J.E."/>
        </authorList>
    </citation>
    <scope>NUCLEOTIDE SEQUENCE [LARGE SCALE GENOMIC DNA]</scope>
    <source>
        <strain evidence="2 3">LSU 92-RS-03</strain>
    </source>
</reference>
<dbReference type="Proteomes" id="UP000253551">
    <property type="component" value="Unassembled WGS sequence"/>
</dbReference>
<comment type="caution">
    <text evidence="2">The sequence shown here is derived from an EMBL/GenBank/DDBJ whole genome shotgun (WGS) entry which is preliminary data.</text>
</comment>
<evidence type="ECO:0000313" key="3">
    <source>
        <dbReference type="Proteomes" id="UP000253551"/>
    </source>
</evidence>
<dbReference type="Gene3D" id="3.30.1520.10">
    <property type="entry name" value="Phox-like domain"/>
    <property type="match status" value="1"/>
</dbReference>
<dbReference type="InterPro" id="IPR001683">
    <property type="entry name" value="PX_dom"/>
</dbReference>
<name>A0A367KIS0_RHIST</name>
<dbReference type="CDD" id="cd06093">
    <property type="entry name" value="PX_domain"/>
    <property type="match status" value="1"/>
</dbReference>